<dbReference type="GeneID" id="132712434"/>
<dbReference type="InterPro" id="IPR017907">
    <property type="entry name" value="Znf_RING_CS"/>
</dbReference>
<feature type="region of interest" description="Disordered" evidence="6">
    <location>
        <begin position="162"/>
        <end position="184"/>
    </location>
</feature>
<dbReference type="RefSeq" id="XP_060549822.1">
    <property type="nucleotide sequence ID" value="XM_060693839.1"/>
</dbReference>
<dbReference type="Pfam" id="PF13920">
    <property type="entry name" value="zf-C3HC4_3"/>
    <property type="match status" value="1"/>
</dbReference>
<dbReference type="InterPro" id="IPR014742">
    <property type="entry name" value="Adaptor_Cbl_SH2-like"/>
</dbReference>
<keyword evidence="1 5" id="KW-0479">Metal-binding</keyword>
<protein>
    <recommendedName>
        <fullName evidence="5">E3 ubiquitin-protein ligase CBL</fullName>
        <ecNumber evidence="5">2.3.2.27</ecNumber>
    </recommendedName>
</protein>
<dbReference type="SUPFAM" id="SSF55550">
    <property type="entry name" value="SH2 domain"/>
    <property type="match status" value="1"/>
</dbReference>
<feature type="domain" description="Cbl-PTB" evidence="8">
    <location>
        <begin position="1"/>
        <end position="83"/>
    </location>
</feature>
<feature type="compositionally biased region" description="Polar residues" evidence="6">
    <location>
        <begin position="165"/>
        <end position="174"/>
    </location>
</feature>
<evidence type="ECO:0000256" key="1">
    <source>
        <dbReference type="ARBA" id="ARBA00022723"/>
    </source>
</evidence>
<dbReference type="SUPFAM" id="SSF57850">
    <property type="entry name" value="RING/U-box"/>
    <property type="match status" value="1"/>
</dbReference>
<evidence type="ECO:0000259" key="7">
    <source>
        <dbReference type="PROSITE" id="PS50089"/>
    </source>
</evidence>
<dbReference type="InterPro" id="IPR001841">
    <property type="entry name" value="Znf_RING"/>
</dbReference>
<dbReference type="InterPro" id="IPR036860">
    <property type="entry name" value="SH2_dom_sf"/>
</dbReference>
<dbReference type="PANTHER" id="PTHR23007">
    <property type="entry name" value="CBL"/>
    <property type="match status" value="1"/>
</dbReference>
<keyword evidence="5" id="KW-0106">Calcium</keyword>
<reference evidence="10" key="1">
    <citation type="submission" date="2025-08" db="UniProtKB">
        <authorList>
            <consortium name="RefSeq"/>
        </authorList>
    </citation>
    <scope>IDENTIFICATION</scope>
    <source>
        <tissue evidence="10">Blood</tissue>
    </source>
</reference>
<evidence type="ECO:0000313" key="10">
    <source>
        <dbReference type="RefSeq" id="XP_060549822.1"/>
    </source>
</evidence>
<evidence type="ECO:0000256" key="6">
    <source>
        <dbReference type="SAM" id="MobiDB-lite"/>
    </source>
</evidence>
<dbReference type="InterPro" id="IPR024159">
    <property type="entry name" value="Cbl_PTB"/>
</dbReference>
<keyword evidence="2 4" id="KW-0863">Zinc-finger</keyword>
<gene>
    <name evidence="10" type="primary">LOC132712434</name>
</gene>
<accession>A0ABM3ZN86</accession>
<keyword evidence="3 5" id="KW-0862">Zinc</keyword>
<dbReference type="EC" id="2.3.2.27" evidence="5"/>
<dbReference type="CDD" id="cd09920">
    <property type="entry name" value="SH2_Cbl-b_TKB"/>
    <property type="match status" value="1"/>
</dbReference>
<evidence type="ECO:0000256" key="4">
    <source>
        <dbReference type="PROSITE-ProRule" id="PRU00175"/>
    </source>
</evidence>
<evidence type="ECO:0000256" key="5">
    <source>
        <dbReference type="RuleBase" id="RU367001"/>
    </source>
</evidence>
<name>A0ABM3ZN86_PANGU</name>
<feature type="compositionally biased region" description="Polar residues" evidence="6">
    <location>
        <begin position="260"/>
        <end position="274"/>
    </location>
</feature>
<evidence type="ECO:0000313" key="9">
    <source>
        <dbReference type="Proteomes" id="UP001652622"/>
    </source>
</evidence>
<dbReference type="Pfam" id="PF02762">
    <property type="entry name" value="Cbl_N3"/>
    <property type="match status" value="1"/>
</dbReference>
<feature type="domain" description="RING-type" evidence="7">
    <location>
        <begin position="113"/>
        <end position="152"/>
    </location>
</feature>
<keyword evidence="5" id="KW-0833">Ubl conjugation pathway</keyword>
<comment type="catalytic activity">
    <reaction evidence="5">
        <text>S-ubiquitinyl-[E2 ubiquitin-conjugating enzyme]-L-cysteine + [acceptor protein]-L-lysine = [E2 ubiquitin-conjugating enzyme]-L-cysteine + N(6)-ubiquitinyl-[acceptor protein]-L-lysine.</text>
        <dbReference type="EC" id="2.3.2.27"/>
    </reaction>
</comment>
<dbReference type="PANTHER" id="PTHR23007:SF11">
    <property type="entry name" value="E3 UBIQUITIN-PROTEIN LIGASE CBL"/>
    <property type="match status" value="1"/>
</dbReference>
<keyword evidence="5" id="KW-0808">Transferase</keyword>
<organism evidence="9 10">
    <name type="scientific">Pantherophis guttatus</name>
    <name type="common">Corn snake</name>
    <name type="synonym">Elaphe guttata</name>
    <dbReference type="NCBI Taxonomy" id="94885"/>
    <lineage>
        <taxon>Eukaryota</taxon>
        <taxon>Metazoa</taxon>
        <taxon>Chordata</taxon>
        <taxon>Craniata</taxon>
        <taxon>Vertebrata</taxon>
        <taxon>Euteleostomi</taxon>
        <taxon>Lepidosauria</taxon>
        <taxon>Squamata</taxon>
        <taxon>Bifurcata</taxon>
        <taxon>Unidentata</taxon>
        <taxon>Episquamata</taxon>
        <taxon>Toxicofera</taxon>
        <taxon>Serpentes</taxon>
        <taxon>Colubroidea</taxon>
        <taxon>Colubridae</taxon>
        <taxon>Colubrinae</taxon>
        <taxon>Pantherophis</taxon>
    </lineage>
</organism>
<evidence type="ECO:0000256" key="3">
    <source>
        <dbReference type="ARBA" id="ARBA00022833"/>
    </source>
</evidence>
<evidence type="ECO:0000256" key="2">
    <source>
        <dbReference type="ARBA" id="ARBA00022771"/>
    </source>
</evidence>
<dbReference type="InterPro" id="IPR013083">
    <property type="entry name" value="Znf_RING/FYVE/PHD"/>
</dbReference>
<dbReference type="InterPro" id="IPR024162">
    <property type="entry name" value="Adaptor_Cbl"/>
</dbReference>
<comment type="pathway">
    <text evidence="5">Protein modification; protein ubiquitination.</text>
</comment>
<feature type="region of interest" description="Disordered" evidence="6">
    <location>
        <begin position="200"/>
        <end position="286"/>
    </location>
</feature>
<evidence type="ECO:0000259" key="8">
    <source>
        <dbReference type="PROSITE" id="PS51506"/>
    </source>
</evidence>
<dbReference type="Gene3D" id="3.30.40.10">
    <property type="entry name" value="Zinc/RING finger domain, C3HC4 (zinc finger)"/>
    <property type="match status" value="1"/>
</dbReference>
<proteinExistence type="predicted"/>
<dbReference type="Proteomes" id="UP001652622">
    <property type="component" value="Unplaced"/>
</dbReference>
<dbReference type="SMART" id="SM00184">
    <property type="entry name" value="RING"/>
    <property type="match status" value="1"/>
</dbReference>
<dbReference type="PROSITE" id="PS00518">
    <property type="entry name" value="ZF_RING_1"/>
    <property type="match status" value="1"/>
</dbReference>
<keyword evidence="9" id="KW-1185">Reference proteome</keyword>
<comment type="function">
    <text evidence="5">E3 ubiquitin-protein ligase which accepts ubiquitin from specific E2 ubiquitin-conjugating enzymes, and transfers it to substrates, generally promoting their degradation by the proteasome.</text>
</comment>
<feature type="compositionally biased region" description="Basic and acidic residues" evidence="6">
    <location>
        <begin position="277"/>
        <end position="286"/>
    </location>
</feature>
<dbReference type="PROSITE" id="PS50089">
    <property type="entry name" value="ZF_RING_2"/>
    <property type="match status" value="1"/>
</dbReference>
<comment type="domain">
    <text evidence="5">The N-terminus is composed of the phosphotyrosine binding (PTB) domain, a short linker region and the RING-type zinc finger. The PTB domain, which is also called TKB (tyrosine kinase binding) domain, is composed of three different subdomains: a four-helix bundle (4H), a calcium-binding EF hand and a divergent SH2 domain.</text>
</comment>
<dbReference type="Gene3D" id="3.30.505.10">
    <property type="entry name" value="SH2 domain"/>
    <property type="match status" value="1"/>
</dbReference>
<sequence>MAFLTYDEVKARLQAYVNKPGSYIFRLSCTRLGQWAIGYVTADRSILQTIPQNKSLFQALVDGHKEGFYLYPDGKNVNPDLAELMEGSARNRIQVSQEQFELYSQVESTFQLCKICAENNKDVQIRPCGHLLCRECLKSWQLSKSPTCPFCRQTIWGHEDVEVSPYSSKEGSPTTKDESDEGDLEDVDMVLQQLMLMRQTQGREAPVSSPNLDPVLQTPPVPPRLDLLPQRPPALPLPDYQTVSSSAHWIRDRPLPSLPQEHSPSVTAWNTSAASPFEEKGQESQR</sequence>
<dbReference type="PROSITE" id="PS51506">
    <property type="entry name" value="CBL_PTB"/>
    <property type="match status" value="1"/>
</dbReference>